<feature type="binding site" evidence="11">
    <location>
        <begin position="245"/>
        <end position="246"/>
    </location>
    <ligand>
        <name>substrate</name>
    </ligand>
</feature>
<dbReference type="EC" id="1.3.5.2" evidence="11"/>
<dbReference type="CDD" id="cd04738">
    <property type="entry name" value="DHOD_2_like"/>
    <property type="match status" value="1"/>
</dbReference>
<feature type="binding site" evidence="11">
    <location>
        <position position="176"/>
    </location>
    <ligand>
        <name>substrate</name>
    </ligand>
</feature>
<feature type="binding site" evidence="11">
    <location>
        <position position="244"/>
    </location>
    <ligand>
        <name>FMN</name>
        <dbReference type="ChEBI" id="CHEBI:58210"/>
    </ligand>
</feature>
<evidence type="ECO:0000256" key="9">
    <source>
        <dbReference type="ARBA" id="ARBA00023136"/>
    </source>
</evidence>
<comment type="catalytic activity">
    <reaction evidence="10 11">
        <text>(S)-dihydroorotate + a quinone = orotate + a quinol</text>
        <dbReference type="Rhea" id="RHEA:30187"/>
        <dbReference type="ChEBI" id="CHEBI:24646"/>
        <dbReference type="ChEBI" id="CHEBI:30839"/>
        <dbReference type="ChEBI" id="CHEBI:30864"/>
        <dbReference type="ChEBI" id="CHEBI:132124"/>
        <dbReference type="EC" id="1.3.5.2"/>
    </reaction>
</comment>
<evidence type="ECO:0000259" key="12">
    <source>
        <dbReference type="Pfam" id="PF01180"/>
    </source>
</evidence>
<dbReference type="Gene3D" id="3.20.20.70">
    <property type="entry name" value="Aldolase class I"/>
    <property type="match status" value="1"/>
</dbReference>
<accession>A0ABV8U757</accession>
<evidence type="ECO:0000256" key="4">
    <source>
        <dbReference type="ARBA" id="ARBA00005359"/>
    </source>
</evidence>
<feature type="active site" description="Nucleophile" evidence="11">
    <location>
        <position position="174"/>
    </location>
</feature>
<dbReference type="NCBIfam" id="TIGR01036">
    <property type="entry name" value="pyrD_sub2"/>
    <property type="match status" value="1"/>
</dbReference>
<evidence type="ECO:0000256" key="7">
    <source>
        <dbReference type="ARBA" id="ARBA00022975"/>
    </source>
</evidence>
<dbReference type="NCBIfam" id="NF003645">
    <property type="entry name" value="PRK05286.1-2"/>
    <property type="match status" value="1"/>
</dbReference>
<feature type="binding site" evidence="11">
    <location>
        <position position="171"/>
    </location>
    <ligand>
        <name>FMN</name>
        <dbReference type="ChEBI" id="CHEBI:58210"/>
    </ligand>
</feature>
<comment type="pathway">
    <text evidence="3 11">Pyrimidine metabolism; UMP biosynthesis via de novo pathway; orotate from (S)-dihydroorotate (quinone route): step 1/1.</text>
</comment>
<dbReference type="Proteomes" id="UP001595776">
    <property type="component" value="Unassembled WGS sequence"/>
</dbReference>
<feature type="binding site" evidence="11">
    <location>
        <begin position="317"/>
        <end position="318"/>
    </location>
    <ligand>
        <name>FMN</name>
        <dbReference type="ChEBI" id="CHEBI:58210"/>
    </ligand>
</feature>
<keyword evidence="7 11" id="KW-0665">Pyrimidine biosynthesis</keyword>
<gene>
    <name evidence="11" type="primary">pyrD</name>
    <name evidence="13" type="ORF">ACFO5Q_01990</name>
</gene>
<dbReference type="PROSITE" id="PS00911">
    <property type="entry name" value="DHODEHASE_1"/>
    <property type="match status" value="1"/>
</dbReference>
<evidence type="ECO:0000256" key="5">
    <source>
        <dbReference type="ARBA" id="ARBA00022630"/>
    </source>
</evidence>
<comment type="caution">
    <text evidence="13">The sequence shown here is derived from an EMBL/GenBank/DDBJ whole genome shotgun (WGS) entry which is preliminary data.</text>
</comment>
<evidence type="ECO:0000256" key="3">
    <source>
        <dbReference type="ARBA" id="ARBA00005161"/>
    </source>
</evidence>
<dbReference type="InterPro" id="IPR050074">
    <property type="entry name" value="DHO_dehydrogenase"/>
</dbReference>
<evidence type="ECO:0000256" key="11">
    <source>
        <dbReference type="HAMAP-Rule" id="MF_00225"/>
    </source>
</evidence>
<feature type="binding site" evidence="11">
    <location>
        <begin position="111"/>
        <end position="115"/>
    </location>
    <ligand>
        <name>substrate</name>
    </ligand>
</feature>
<evidence type="ECO:0000256" key="10">
    <source>
        <dbReference type="ARBA" id="ARBA00048639"/>
    </source>
</evidence>
<dbReference type="EMBL" id="JBHSCR010000001">
    <property type="protein sequence ID" value="MFC4346616.1"/>
    <property type="molecule type" value="Genomic_DNA"/>
</dbReference>
<feature type="binding site" evidence="11">
    <location>
        <position position="171"/>
    </location>
    <ligand>
        <name>substrate</name>
    </ligand>
</feature>
<dbReference type="HAMAP" id="MF_00225">
    <property type="entry name" value="DHO_dh_type2"/>
    <property type="match status" value="1"/>
</dbReference>
<comment type="function">
    <text evidence="1 11">Catalyzes the conversion of dihydroorotate to orotate with quinone as electron acceptor.</text>
</comment>
<feature type="domain" description="Dihydroorotate dehydrogenase catalytic" evidence="12">
    <location>
        <begin position="45"/>
        <end position="339"/>
    </location>
</feature>
<keyword evidence="8 11" id="KW-0560">Oxidoreductase</keyword>
<dbReference type="InterPro" id="IPR005719">
    <property type="entry name" value="Dihydroorotate_DH_2"/>
</dbReference>
<feature type="binding site" evidence="11">
    <location>
        <position position="86"/>
    </location>
    <ligand>
        <name>FMN</name>
        <dbReference type="ChEBI" id="CHEBI:58210"/>
    </ligand>
</feature>
<organism evidence="13 14">
    <name type="scientific">Kordiimonas lipolytica</name>
    <dbReference type="NCBI Taxonomy" id="1662421"/>
    <lineage>
        <taxon>Bacteria</taxon>
        <taxon>Pseudomonadati</taxon>
        <taxon>Pseudomonadota</taxon>
        <taxon>Alphaproteobacteria</taxon>
        <taxon>Kordiimonadales</taxon>
        <taxon>Kordiimonadaceae</taxon>
        <taxon>Kordiimonas</taxon>
    </lineage>
</organism>
<dbReference type="InterPro" id="IPR001295">
    <property type="entry name" value="Dihydroorotate_DH_CS"/>
</dbReference>
<protein>
    <recommendedName>
        <fullName evidence="11">Dihydroorotate dehydrogenase (quinone)</fullName>
        <ecNumber evidence="11">1.3.5.2</ecNumber>
    </recommendedName>
    <alternativeName>
        <fullName evidence="11">DHOdehase</fullName>
        <shortName evidence="11">DHOD</shortName>
        <shortName evidence="11">DHODase</shortName>
    </alternativeName>
    <alternativeName>
        <fullName evidence="11">Dihydroorotate oxidase</fullName>
    </alternativeName>
</protein>
<comment type="similarity">
    <text evidence="4 11">Belongs to the dihydroorotate dehydrogenase family. Type 2 subfamily.</text>
</comment>
<dbReference type="RefSeq" id="WP_068148079.1">
    <property type="nucleotide sequence ID" value="NZ_JBHSCR010000001.1"/>
</dbReference>
<feature type="binding site" evidence="11">
    <location>
        <position position="296"/>
    </location>
    <ligand>
        <name>FMN</name>
        <dbReference type="ChEBI" id="CHEBI:58210"/>
    </ligand>
</feature>
<dbReference type="PANTHER" id="PTHR48109">
    <property type="entry name" value="DIHYDROOROTATE DEHYDROGENASE (QUINONE), MITOCHONDRIAL-RELATED"/>
    <property type="match status" value="1"/>
</dbReference>
<keyword evidence="5 11" id="KW-0285">Flavoprotein</keyword>
<dbReference type="SUPFAM" id="SSF51395">
    <property type="entry name" value="FMN-linked oxidoreductases"/>
    <property type="match status" value="1"/>
</dbReference>
<keyword evidence="14" id="KW-1185">Reference proteome</keyword>
<dbReference type="Pfam" id="PF01180">
    <property type="entry name" value="DHO_dh"/>
    <property type="match status" value="1"/>
</dbReference>
<feature type="binding site" evidence="11">
    <location>
        <position position="267"/>
    </location>
    <ligand>
        <name>FMN</name>
        <dbReference type="ChEBI" id="CHEBI:58210"/>
    </ligand>
</feature>
<dbReference type="NCBIfam" id="NF003652">
    <property type="entry name" value="PRK05286.2-5"/>
    <property type="match status" value="1"/>
</dbReference>
<dbReference type="PANTHER" id="PTHR48109:SF4">
    <property type="entry name" value="DIHYDROOROTATE DEHYDROGENASE (QUINONE), MITOCHONDRIAL"/>
    <property type="match status" value="1"/>
</dbReference>
<feature type="binding site" evidence="11">
    <location>
        <position position="140"/>
    </location>
    <ligand>
        <name>FMN</name>
        <dbReference type="ChEBI" id="CHEBI:58210"/>
    </ligand>
</feature>
<proteinExistence type="inferred from homology"/>
<dbReference type="InterPro" id="IPR013785">
    <property type="entry name" value="Aldolase_TIM"/>
</dbReference>
<evidence type="ECO:0000256" key="2">
    <source>
        <dbReference type="ARBA" id="ARBA00004370"/>
    </source>
</evidence>
<reference evidence="14" key="1">
    <citation type="journal article" date="2019" name="Int. J. Syst. Evol. Microbiol.">
        <title>The Global Catalogue of Microorganisms (GCM) 10K type strain sequencing project: providing services to taxonomists for standard genome sequencing and annotation.</title>
        <authorList>
            <consortium name="The Broad Institute Genomics Platform"/>
            <consortium name="The Broad Institute Genome Sequencing Center for Infectious Disease"/>
            <person name="Wu L."/>
            <person name="Ma J."/>
        </authorList>
    </citation>
    <scope>NUCLEOTIDE SEQUENCE [LARGE SCALE GENOMIC DNA]</scope>
    <source>
        <strain evidence="14">CGMCC 1.15304</strain>
    </source>
</reference>
<feature type="binding site" evidence="11">
    <location>
        <position position="66"/>
    </location>
    <ligand>
        <name>substrate</name>
    </ligand>
</feature>
<dbReference type="PROSITE" id="PS00912">
    <property type="entry name" value="DHODEHASE_2"/>
    <property type="match status" value="1"/>
</dbReference>
<comment type="subcellular location">
    <subcellularLocation>
        <location evidence="11">Cell membrane</location>
        <topology evidence="11">Peripheral membrane protein</topology>
    </subcellularLocation>
    <subcellularLocation>
        <location evidence="2">Membrane</location>
    </subcellularLocation>
</comment>
<keyword evidence="6 11" id="KW-0288">FMN</keyword>
<name>A0ABV8U757_9PROT</name>
<sequence>MINLFPLARPFIHALDPEKAHNLTISALKAGITGCFGSAADDPVLATEAFGLKFSNPVGLAAGFDKNADAVMGAQKMGFGFTEAGTVTPKPQAGNDKPRLFRLSEDRAVINRFGFNNEGLDYFEKQLKALPATRQPVGANVGANKDAEDRTADYVTGINRLYGLSDYFTVNISSPNTPGLRALQSKAALEDLIGRVLEARATQIKGGKPYIPMLVKIAPDLLEADIADIADIALNTEIDGLIVSNTTITRPDTLVSSQKGETGGLSGAPLMSLSTETLSAMYQATDGKVPLVGVGGIASGRDAYAKIKAGASLVQLYSMLVYEGPALVHRVKKDLAALLKADGFNSVGEAVGSSHR</sequence>
<dbReference type="GO" id="GO:0106430">
    <property type="term" value="F:dihydroorotate dehydrogenase (quinone) activity"/>
    <property type="evidence" value="ECO:0007669"/>
    <property type="project" value="UniProtKB-EC"/>
</dbReference>
<evidence type="ECO:0000313" key="13">
    <source>
        <dbReference type="EMBL" id="MFC4346616.1"/>
    </source>
</evidence>
<evidence type="ECO:0000256" key="6">
    <source>
        <dbReference type="ARBA" id="ARBA00022643"/>
    </source>
</evidence>
<evidence type="ECO:0000256" key="8">
    <source>
        <dbReference type="ARBA" id="ARBA00023002"/>
    </source>
</evidence>
<evidence type="ECO:0000256" key="1">
    <source>
        <dbReference type="ARBA" id="ARBA00003125"/>
    </source>
</evidence>
<comment type="subunit">
    <text evidence="11">Monomer.</text>
</comment>
<evidence type="ECO:0000313" key="14">
    <source>
        <dbReference type="Proteomes" id="UP001595776"/>
    </source>
</evidence>
<keyword evidence="11" id="KW-1003">Cell membrane</keyword>
<dbReference type="InterPro" id="IPR005720">
    <property type="entry name" value="Dihydroorotate_DH_cat"/>
</dbReference>
<keyword evidence="9 11" id="KW-0472">Membrane</keyword>
<feature type="binding site" evidence="11">
    <location>
        <position position="216"/>
    </location>
    <ligand>
        <name>FMN</name>
        <dbReference type="ChEBI" id="CHEBI:58210"/>
    </ligand>
</feature>
<feature type="binding site" evidence="11">
    <location>
        <begin position="62"/>
        <end position="66"/>
    </location>
    <ligand>
        <name>FMN</name>
        <dbReference type="ChEBI" id="CHEBI:58210"/>
    </ligand>
</feature>
<comment type="cofactor">
    <cofactor evidence="11">
        <name>FMN</name>
        <dbReference type="ChEBI" id="CHEBI:58210"/>
    </cofactor>
    <text evidence="11">Binds 1 FMN per subunit.</text>
</comment>